<name>A0A3S9MXF7_9FLAO</name>
<keyword evidence="1" id="KW-0489">Methyltransferase</keyword>
<evidence type="ECO:0000313" key="2">
    <source>
        <dbReference type="Proteomes" id="UP000279600"/>
    </source>
</evidence>
<evidence type="ECO:0000313" key="1">
    <source>
        <dbReference type="EMBL" id="AZQ43880.1"/>
    </source>
</evidence>
<protein>
    <submittedName>
        <fullName evidence="1">Class I SAM-dependent methyltransferase</fullName>
    </submittedName>
</protein>
<accession>A0A3S9MXF7</accession>
<dbReference type="InterPro" id="IPR029063">
    <property type="entry name" value="SAM-dependent_MTases_sf"/>
</dbReference>
<dbReference type="SUPFAM" id="SSF53335">
    <property type="entry name" value="S-adenosyl-L-methionine-dependent methyltransferases"/>
    <property type="match status" value="1"/>
</dbReference>
<dbReference type="OrthoDB" id="5464618at2"/>
<dbReference type="Gene3D" id="3.40.50.150">
    <property type="entry name" value="Vaccinia Virus protein VP39"/>
    <property type="match status" value="1"/>
</dbReference>
<dbReference type="GO" id="GO:0008168">
    <property type="term" value="F:methyltransferase activity"/>
    <property type="evidence" value="ECO:0007669"/>
    <property type="project" value="UniProtKB-KW"/>
</dbReference>
<dbReference type="EMBL" id="CP034549">
    <property type="protein sequence ID" value="AZQ43880.1"/>
    <property type="molecule type" value="Genomic_DNA"/>
</dbReference>
<keyword evidence="2" id="KW-1185">Reference proteome</keyword>
<dbReference type="CDD" id="cd02440">
    <property type="entry name" value="AdoMet_MTases"/>
    <property type="match status" value="1"/>
</dbReference>
<dbReference type="KEGG" id="noj:EJ995_06420"/>
<reference evidence="1 2" key="1">
    <citation type="submission" date="2018-12" db="EMBL/GenBank/DDBJ databases">
        <title>Complete genome of Nonlabens sp. MJ115.</title>
        <authorList>
            <person name="Choi H.S."/>
            <person name="Jung J."/>
        </authorList>
    </citation>
    <scope>NUCLEOTIDE SEQUENCE [LARGE SCALE GENOMIC DNA]</scope>
    <source>
        <strain evidence="1 2">MJ115</strain>
    </source>
</reference>
<sequence length="274" mass="31261">MLFDGPISCSGVHITYFCHVWHQIKYYLAHRFKSIHLHGIHSPFIYAFNKDCLQQGSSLAVKDELLRFRESITSHPATLQITDHGAGSKKLNKSLRNTSQILKVNCSSHYRTQLLARIADYLNVENALELGTSLGVTAHALSLTSDITTVEASPAVLDYARQRWDDFKISNITSISSTFDVFLDKLDQKSQYDLVFIDGHHDGAATLDYFERLLPHLHDDSIVIVDDIYWSTGMTTAWKTLQNHPKVTACIDTFQWGLIFLRKEQRQQTFHVHV</sequence>
<organism evidence="1 2">
    <name type="scientific">Nonlabens ponticola</name>
    <dbReference type="NCBI Taxonomy" id="2496866"/>
    <lineage>
        <taxon>Bacteria</taxon>
        <taxon>Pseudomonadati</taxon>
        <taxon>Bacteroidota</taxon>
        <taxon>Flavobacteriia</taxon>
        <taxon>Flavobacteriales</taxon>
        <taxon>Flavobacteriaceae</taxon>
        <taxon>Nonlabens</taxon>
    </lineage>
</organism>
<gene>
    <name evidence="1" type="ORF">EJ995_06420</name>
</gene>
<dbReference type="Pfam" id="PF13578">
    <property type="entry name" value="Methyltransf_24"/>
    <property type="match status" value="1"/>
</dbReference>
<dbReference type="GO" id="GO:0032259">
    <property type="term" value="P:methylation"/>
    <property type="evidence" value="ECO:0007669"/>
    <property type="project" value="UniProtKB-KW"/>
</dbReference>
<dbReference type="Proteomes" id="UP000279600">
    <property type="component" value="Chromosome"/>
</dbReference>
<dbReference type="AlphaFoldDB" id="A0A3S9MXF7"/>
<proteinExistence type="predicted"/>
<keyword evidence="1" id="KW-0808">Transferase</keyword>